<organism evidence="3 4">
    <name type="scientific">Eimeria praecox</name>
    <dbReference type="NCBI Taxonomy" id="51316"/>
    <lineage>
        <taxon>Eukaryota</taxon>
        <taxon>Sar</taxon>
        <taxon>Alveolata</taxon>
        <taxon>Apicomplexa</taxon>
        <taxon>Conoidasida</taxon>
        <taxon>Coccidia</taxon>
        <taxon>Eucoccidiorida</taxon>
        <taxon>Eimeriorina</taxon>
        <taxon>Eimeriidae</taxon>
        <taxon>Eimeria</taxon>
    </lineage>
</organism>
<feature type="transmembrane region" description="Helical" evidence="2">
    <location>
        <begin position="30"/>
        <end position="48"/>
    </location>
</feature>
<feature type="region of interest" description="Disordered" evidence="1">
    <location>
        <begin position="117"/>
        <end position="146"/>
    </location>
</feature>
<protein>
    <recommendedName>
        <fullName evidence="5">Transmembrane protein</fullName>
    </recommendedName>
</protein>
<evidence type="ECO:0000256" key="2">
    <source>
        <dbReference type="SAM" id="Phobius"/>
    </source>
</evidence>
<evidence type="ECO:0008006" key="5">
    <source>
        <dbReference type="Google" id="ProtNLM"/>
    </source>
</evidence>
<evidence type="ECO:0000313" key="4">
    <source>
        <dbReference type="Proteomes" id="UP000018201"/>
    </source>
</evidence>
<keyword evidence="2" id="KW-0472">Membrane</keyword>
<dbReference type="VEuPathDB" id="ToxoDB:EPH_0053080"/>
<reference evidence="3" key="1">
    <citation type="submission" date="2013-10" db="EMBL/GenBank/DDBJ databases">
        <title>Genomic analysis of the causative agents of coccidiosis in chickens.</title>
        <authorList>
            <person name="Reid A.J."/>
            <person name="Blake D."/>
            <person name="Billington K."/>
            <person name="Browne H."/>
            <person name="Dunn M."/>
            <person name="Hung S."/>
            <person name="Kawahara F."/>
            <person name="Miranda-Saavedra D."/>
            <person name="Mourier T."/>
            <person name="Nagra H."/>
            <person name="Otto T.D."/>
            <person name="Rawlings N."/>
            <person name="Sanchez A."/>
            <person name="Sanders M."/>
            <person name="Subramaniam C."/>
            <person name="Tay Y."/>
            <person name="Dear P."/>
            <person name="Doerig C."/>
            <person name="Gruber A."/>
            <person name="Parkinson J."/>
            <person name="Shirley M."/>
            <person name="Wan K.L."/>
            <person name="Berriman M."/>
            <person name="Tomley F."/>
            <person name="Pain A."/>
        </authorList>
    </citation>
    <scope>NUCLEOTIDE SEQUENCE [LARGE SCALE GENOMIC DNA]</scope>
    <source>
        <strain evidence="3">Houghton</strain>
    </source>
</reference>
<proteinExistence type="predicted"/>
<dbReference type="Proteomes" id="UP000018201">
    <property type="component" value="Unassembled WGS sequence"/>
</dbReference>
<accession>U6GTB2</accession>
<sequence length="146" mass="16584">MGGRDSAVVTFFELLHKDQPALSEESWSHLRLPIMLVTIVVAVGAQVYRSRKRGSRRAQASEEASIGTEMDDLWTERLQAERRALQLGLPVFEITEMDDLWTERLQAERRALQLLKQQQQQSSFGEPGRCTDTEEEAASCESSARF</sequence>
<keyword evidence="2" id="KW-0812">Transmembrane</keyword>
<dbReference type="EMBL" id="HG692149">
    <property type="protein sequence ID" value="CDI81829.1"/>
    <property type="molecule type" value="Genomic_DNA"/>
</dbReference>
<name>U6GTB2_9EIME</name>
<evidence type="ECO:0000313" key="3">
    <source>
        <dbReference type="EMBL" id="CDI81829.1"/>
    </source>
</evidence>
<reference evidence="3" key="2">
    <citation type="submission" date="2013-10" db="EMBL/GenBank/DDBJ databases">
        <authorList>
            <person name="Aslett M."/>
        </authorList>
    </citation>
    <scope>NUCLEOTIDE SEQUENCE [LARGE SCALE GENOMIC DNA]</scope>
    <source>
        <strain evidence="3">Houghton</strain>
    </source>
</reference>
<dbReference type="AlphaFoldDB" id="U6GTB2"/>
<evidence type="ECO:0000256" key="1">
    <source>
        <dbReference type="SAM" id="MobiDB-lite"/>
    </source>
</evidence>
<keyword evidence="2" id="KW-1133">Transmembrane helix</keyword>
<gene>
    <name evidence="3" type="ORF">EPH_0053080</name>
</gene>
<keyword evidence="4" id="KW-1185">Reference proteome</keyword>